<evidence type="ECO:0000313" key="3">
    <source>
        <dbReference type="Proteomes" id="UP001066276"/>
    </source>
</evidence>
<reference evidence="2" key="1">
    <citation type="journal article" date="2022" name="bioRxiv">
        <title>Sequencing and chromosome-scale assembly of the giantPleurodeles waltlgenome.</title>
        <authorList>
            <person name="Brown T."/>
            <person name="Elewa A."/>
            <person name="Iarovenko S."/>
            <person name="Subramanian E."/>
            <person name="Araus A.J."/>
            <person name="Petzold A."/>
            <person name="Susuki M."/>
            <person name="Suzuki K.-i.T."/>
            <person name="Hayashi T."/>
            <person name="Toyoda A."/>
            <person name="Oliveira C."/>
            <person name="Osipova E."/>
            <person name="Leigh N.D."/>
            <person name="Simon A."/>
            <person name="Yun M.H."/>
        </authorList>
    </citation>
    <scope>NUCLEOTIDE SEQUENCE</scope>
    <source>
        <strain evidence="2">20211129_DDA</strain>
        <tissue evidence="2">Liver</tissue>
    </source>
</reference>
<evidence type="ECO:0000256" key="1">
    <source>
        <dbReference type="SAM" id="MobiDB-lite"/>
    </source>
</evidence>
<evidence type="ECO:0000313" key="2">
    <source>
        <dbReference type="EMBL" id="KAJ1135882.1"/>
    </source>
</evidence>
<protein>
    <submittedName>
        <fullName evidence="2">Uncharacterized protein</fullName>
    </submittedName>
</protein>
<dbReference type="AlphaFoldDB" id="A0AAV7Q5M2"/>
<name>A0AAV7Q5M2_PLEWA</name>
<feature type="compositionally biased region" description="Basic and acidic residues" evidence="1">
    <location>
        <begin position="59"/>
        <end position="73"/>
    </location>
</feature>
<dbReference type="EMBL" id="JANPWB010000010">
    <property type="protein sequence ID" value="KAJ1135882.1"/>
    <property type="molecule type" value="Genomic_DNA"/>
</dbReference>
<feature type="region of interest" description="Disordered" evidence="1">
    <location>
        <begin position="21"/>
        <end position="73"/>
    </location>
</feature>
<keyword evidence="3" id="KW-1185">Reference proteome</keyword>
<sequence>MRAGRTDNKGTKRVIHLYPRKVAKPSTVQGRQSSRSAGSAVYGRIRGRTGAAAQFNMDAEAKQSDSRSVKEDG</sequence>
<accession>A0AAV7Q5M2</accession>
<proteinExistence type="predicted"/>
<feature type="compositionally biased region" description="Polar residues" evidence="1">
    <location>
        <begin position="26"/>
        <end position="37"/>
    </location>
</feature>
<dbReference type="Proteomes" id="UP001066276">
    <property type="component" value="Chromosome 6"/>
</dbReference>
<comment type="caution">
    <text evidence="2">The sequence shown here is derived from an EMBL/GenBank/DDBJ whole genome shotgun (WGS) entry which is preliminary data.</text>
</comment>
<gene>
    <name evidence="2" type="ORF">NDU88_002311</name>
</gene>
<organism evidence="2 3">
    <name type="scientific">Pleurodeles waltl</name>
    <name type="common">Iberian ribbed newt</name>
    <dbReference type="NCBI Taxonomy" id="8319"/>
    <lineage>
        <taxon>Eukaryota</taxon>
        <taxon>Metazoa</taxon>
        <taxon>Chordata</taxon>
        <taxon>Craniata</taxon>
        <taxon>Vertebrata</taxon>
        <taxon>Euteleostomi</taxon>
        <taxon>Amphibia</taxon>
        <taxon>Batrachia</taxon>
        <taxon>Caudata</taxon>
        <taxon>Salamandroidea</taxon>
        <taxon>Salamandridae</taxon>
        <taxon>Pleurodelinae</taxon>
        <taxon>Pleurodeles</taxon>
    </lineage>
</organism>